<dbReference type="EMBL" id="QETA01000001">
    <property type="protein sequence ID" value="PWF25436.1"/>
    <property type="molecule type" value="Genomic_DNA"/>
</dbReference>
<dbReference type="InterPro" id="IPR011009">
    <property type="entry name" value="Kinase-like_dom_sf"/>
</dbReference>
<gene>
    <name evidence="1" type="ORF">DD235_04695</name>
</gene>
<dbReference type="AlphaFoldDB" id="A0A2V1K2I3"/>
<sequence>MDALPEHLRRWLDNADNWKGERIDEIDLPDGRYVIKRREAYALGRVALWAKRARAWLMSRVCGWLFGVRPAPAALLHNDIQAEGRRLQYLFAHGQRVPEVLLSTPDILVMRNVGDVLTDVLRDADMPARLHWLDRAVQDTARFHREGFWHGGAQLRNLTLGQDGQIWRIDFEESAGDVLPLAAIQAYDFFQMLQSVMMSPRYPADDMLRLGQHVLYTYLQAHPEPAVRAALVRIGRIFRRISWLLRLLARIPGRDVQAFVRSGAVMKLLLNDGTDDSHPRLPA</sequence>
<evidence type="ECO:0000313" key="1">
    <source>
        <dbReference type="EMBL" id="PWF25436.1"/>
    </source>
</evidence>
<organism evidence="1 2">
    <name type="scientific">Corticimicrobacter populi</name>
    <dbReference type="NCBI Taxonomy" id="2175229"/>
    <lineage>
        <taxon>Bacteria</taxon>
        <taxon>Pseudomonadati</taxon>
        <taxon>Pseudomonadota</taxon>
        <taxon>Betaproteobacteria</taxon>
        <taxon>Burkholderiales</taxon>
        <taxon>Alcaligenaceae</taxon>
        <taxon>Corticimicrobacter</taxon>
    </lineage>
</organism>
<protein>
    <recommendedName>
        <fullName evidence="3">Serine/threonine protein phosphatase</fullName>
    </recommendedName>
</protein>
<proteinExistence type="predicted"/>
<name>A0A2V1K2I3_9BURK</name>
<dbReference type="RefSeq" id="WP_109060839.1">
    <property type="nucleotide sequence ID" value="NZ_QETA01000001.1"/>
</dbReference>
<evidence type="ECO:0008006" key="3">
    <source>
        <dbReference type="Google" id="ProtNLM"/>
    </source>
</evidence>
<dbReference type="Proteomes" id="UP000245212">
    <property type="component" value="Unassembled WGS sequence"/>
</dbReference>
<evidence type="ECO:0000313" key="2">
    <source>
        <dbReference type="Proteomes" id="UP000245212"/>
    </source>
</evidence>
<keyword evidence="2" id="KW-1185">Reference proteome</keyword>
<dbReference type="SUPFAM" id="SSF56112">
    <property type="entry name" value="Protein kinase-like (PK-like)"/>
    <property type="match status" value="1"/>
</dbReference>
<accession>A0A2V1K2I3</accession>
<comment type="caution">
    <text evidence="1">The sequence shown here is derived from an EMBL/GenBank/DDBJ whole genome shotgun (WGS) entry which is preliminary data.</text>
</comment>
<reference evidence="2" key="1">
    <citation type="submission" date="2018-05" db="EMBL/GenBank/DDBJ databases">
        <authorList>
            <person name="Li Y."/>
        </authorList>
    </citation>
    <scope>NUCLEOTIDE SEQUENCE [LARGE SCALE GENOMIC DNA]</scope>
    <source>
        <strain evidence="2">3d-2-2</strain>
    </source>
</reference>